<proteinExistence type="predicted"/>
<name>A0A179B711_ACIFR</name>
<reference evidence="1 2" key="1">
    <citation type="submission" date="2016-04" db="EMBL/GenBank/DDBJ databases">
        <title>Acidithiobacillus ferrooxidans genome sequencing and assembly.</title>
        <authorList>
            <person name="Zhou Z."/>
        </authorList>
    </citation>
    <scope>NUCLEOTIDE SEQUENCE [LARGE SCALE GENOMIC DNA]</scope>
    <source>
        <strain evidence="1 2">BY0502</strain>
    </source>
</reference>
<accession>A0A179B711</accession>
<keyword evidence="2" id="KW-1185">Reference proteome</keyword>
<dbReference type="OrthoDB" id="5298009at2"/>
<sequence length="106" mass="11815">MAQAITVRFDDEKTITGATHFALKRIAEHLGVSQNKAVHIAINRLYDQFFPEGVAHDMPTPEELAAVRGRIPHETSTHVVDSLSKVFADPQDRIRMDASMSTFSKP</sequence>
<comment type="caution">
    <text evidence="1">The sequence shown here is derived from an EMBL/GenBank/DDBJ whole genome shotgun (WGS) entry which is preliminary data.</text>
</comment>
<dbReference type="RefSeq" id="WP_064220398.1">
    <property type="nucleotide sequence ID" value="NZ_LVXZ01000295.1"/>
</dbReference>
<dbReference type="EMBL" id="LVXZ01000295">
    <property type="protein sequence ID" value="OAP87149.1"/>
    <property type="molecule type" value="Genomic_DNA"/>
</dbReference>
<protein>
    <submittedName>
        <fullName evidence="1">Uncharacterized protein</fullName>
    </submittedName>
</protein>
<dbReference type="AlphaFoldDB" id="A0A179B711"/>
<gene>
    <name evidence="1" type="ORF">A4H96_15495</name>
</gene>
<dbReference type="Proteomes" id="UP000078302">
    <property type="component" value="Unassembled WGS sequence"/>
</dbReference>
<organism evidence="1 2">
    <name type="scientific">Acidithiobacillus ferrooxidans</name>
    <name type="common">Thiobacillus ferrooxidans</name>
    <dbReference type="NCBI Taxonomy" id="920"/>
    <lineage>
        <taxon>Bacteria</taxon>
        <taxon>Pseudomonadati</taxon>
        <taxon>Pseudomonadota</taxon>
        <taxon>Acidithiobacillia</taxon>
        <taxon>Acidithiobacillales</taxon>
        <taxon>Acidithiobacillaceae</taxon>
        <taxon>Acidithiobacillus</taxon>
    </lineage>
</organism>
<evidence type="ECO:0000313" key="1">
    <source>
        <dbReference type="EMBL" id="OAP87149.1"/>
    </source>
</evidence>
<evidence type="ECO:0000313" key="2">
    <source>
        <dbReference type="Proteomes" id="UP000078302"/>
    </source>
</evidence>